<dbReference type="EMBL" id="PDOC01000008">
    <property type="protein sequence ID" value="PIL44327.1"/>
    <property type="molecule type" value="Genomic_DNA"/>
</dbReference>
<evidence type="ECO:0000313" key="1">
    <source>
        <dbReference type="EMBL" id="PIL44327.1"/>
    </source>
</evidence>
<keyword evidence="2" id="KW-1185">Reference proteome</keyword>
<comment type="caution">
    <text evidence="1">The sequence shown here is derived from an EMBL/GenBank/DDBJ whole genome shotgun (WGS) entry which is preliminary data.</text>
</comment>
<evidence type="ECO:0000313" key="2">
    <source>
        <dbReference type="Proteomes" id="UP000230390"/>
    </source>
</evidence>
<proteinExistence type="predicted"/>
<reference evidence="1 2" key="1">
    <citation type="submission" date="2017-10" db="EMBL/GenBank/DDBJ databases">
        <title>Massilia psychrophilum sp. nov., a novel purple-pigmented bacterium isolated from Tianshan glacier, Xinjiang Municipality, China.</title>
        <authorList>
            <person name="Wang H."/>
        </authorList>
    </citation>
    <scope>NUCLEOTIDE SEQUENCE [LARGE SCALE GENOMIC DNA]</scope>
    <source>
        <strain evidence="1 2">JCM 30074</strain>
    </source>
</reference>
<accession>A0A2G8TE50</accession>
<organism evidence="1 2">
    <name type="scientific">Massilia eurypsychrophila</name>
    <dbReference type="NCBI Taxonomy" id="1485217"/>
    <lineage>
        <taxon>Bacteria</taxon>
        <taxon>Pseudomonadati</taxon>
        <taxon>Pseudomonadota</taxon>
        <taxon>Betaproteobacteria</taxon>
        <taxon>Burkholderiales</taxon>
        <taxon>Oxalobacteraceae</taxon>
        <taxon>Telluria group</taxon>
        <taxon>Massilia</taxon>
    </lineage>
</organism>
<gene>
    <name evidence="1" type="ORF">CR105_14765</name>
</gene>
<name>A0A2G8TE50_9BURK</name>
<dbReference type="Proteomes" id="UP000230390">
    <property type="component" value="Unassembled WGS sequence"/>
</dbReference>
<dbReference type="AlphaFoldDB" id="A0A2G8TE50"/>
<dbReference type="OrthoDB" id="8758771at2"/>
<sequence>MIECNRTMEQAKRDFAAGRLTGAMLIRVPMTASDWAIRLSGVKGDAGMLLDVQTLEPHCFASVDKAVTALDQIGFSFSQLKVA</sequence>
<protein>
    <submittedName>
        <fullName evidence="1">Uncharacterized protein</fullName>
    </submittedName>
</protein>
<dbReference type="RefSeq" id="WP_099789316.1">
    <property type="nucleotide sequence ID" value="NZ_JBHLYV010000098.1"/>
</dbReference>